<sequence length="306" mass="35165">MMVSKNVITILENSIKNNKLSHCYLLKAPSGLNIDDSILYMINKLCNSQLQSLDLETMLPNVQIFEDNGTENNLKKDKIVAGFEESSLSSFVEGQKKITVFKNVENASKAALNSLLKIIEEPSDNVVFILTTNNITKVLETIKSRSITININAPSNEELAEELKGENLKEEAIWFYSHIFADLTQVKKYTNNESFKLIKDLLEAIEKSIKNPHYLYIFLSRFTKKDSKDTFVFLAMALRFVFSWVWTADAFCRKNYAKLLVKLKNIKFDLFNCFIVIDDFLKIQNTNANFFLQAEKMLIKLVESYA</sequence>
<name>C4XFV9_MYCFP</name>
<evidence type="ECO:0000313" key="1">
    <source>
        <dbReference type="EMBL" id="BAH70031.1"/>
    </source>
</evidence>
<dbReference type="SUPFAM" id="SSF52540">
    <property type="entry name" value="P-loop containing nucleoside triphosphate hydrolases"/>
    <property type="match status" value="1"/>
</dbReference>
<dbReference type="eggNOG" id="COG0470">
    <property type="taxonomic scope" value="Bacteria"/>
</dbReference>
<dbReference type="NCBIfam" id="NF005515">
    <property type="entry name" value="PRK07132.1"/>
    <property type="match status" value="1"/>
</dbReference>
<evidence type="ECO:0008006" key="3">
    <source>
        <dbReference type="Google" id="ProtNLM"/>
    </source>
</evidence>
<keyword evidence="2" id="KW-1185">Reference proteome</keyword>
<dbReference type="GO" id="GO:0006261">
    <property type="term" value="P:DNA-templated DNA replication"/>
    <property type="evidence" value="ECO:0007669"/>
    <property type="project" value="TreeGrafter"/>
</dbReference>
<dbReference type="EMBL" id="AP009608">
    <property type="protein sequence ID" value="BAH70031.1"/>
    <property type="molecule type" value="Genomic_DNA"/>
</dbReference>
<gene>
    <name evidence="1" type="ordered locus">MBIO_0766</name>
</gene>
<dbReference type="InterPro" id="IPR027417">
    <property type="entry name" value="P-loop_NTPase"/>
</dbReference>
<organism evidence="1 2">
    <name type="scientific">Mycoplasmopsis fermentans (strain ATCC 19989 / NBRC 14854 / NCTC 10117 / PG18)</name>
    <name type="common">Mycoplasma fermentans</name>
    <dbReference type="NCBI Taxonomy" id="496833"/>
    <lineage>
        <taxon>Bacteria</taxon>
        <taxon>Bacillati</taxon>
        <taxon>Mycoplasmatota</taxon>
        <taxon>Mycoplasmoidales</taxon>
        <taxon>Metamycoplasmataceae</taxon>
        <taxon>Mycoplasmopsis</taxon>
    </lineage>
</organism>
<dbReference type="AlphaFoldDB" id="C4XFV9"/>
<dbReference type="Gene3D" id="3.40.50.300">
    <property type="entry name" value="P-loop containing nucleotide triphosphate hydrolases"/>
    <property type="match status" value="1"/>
</dbReference>
<reference evidence="1 2" key="1">
    <citation type="journal article" date="2009" name="Curr. Microbiol.">
        <title>Molecular cloning and expression of a novel cholinephosphotransferase involved in glycoglycerophospholipid biosynthesis of Mycoplasma fermentans.</title>
        <authorList>
            <person name="Ishida N."/>
            <person name="Irikura D."/>
            <person name="Matsuda K."/>
            <person name="Sato S."/>
            <person name="Asano K."/>
        </authorList>
    </citation>
    <scope>NUCLEOTIDE SEQUENCE [LARGE SCALE GENOMIC DNA]</scope>
    <source>
        <strain evidence="2">ATCC 19989 / NBRC 14854 / NCTC 10117 / PG18</strain>
    </source>
</reference>
<dbReference type="PANTHER" id="PTHR11669:SF8">
    <property type="entry name" value="DNA POLYMERASE III SUBUNIT DELTA"/>
    <property type="match status" value="1"/>
</dbReference>
<dbReference type="Proteomes" id="UP000006810">
    <property type="component" value="Chromosome"/>
</dbReference>
<dbReference type="PATRIC" id="fig|496833.3.peg.359"/>
<proteinExistence type="predicted"/>
<accession>C4XFV9</accession>
<dbReference type="PANTHER" id="PTHR11669">
    <property type="entry name" value="REPLICATION FACTOR C / DNA POLYMERASE III GAMMA-TAU SUBUNIT"/>
    <property type="match status" value="1"/>
</dbReference>
<dbReference type="HOGENOM" id="CLU_078765_0_0_14"/>
<evidence type="ECO:0000313" key="2">
    <source>
        <dbReference type="Proteomes" id="UP000006810"/>
    </source>
</evidence>
<dbReference type="InterPro" id="IPR050238">
    <property type="entry name" value="DNA_Rep/Repair_Clamp_Loader"/>
</dbReference>
<dbReference type="Pfam" id="PF13177">
    <property type="entry name" value="DNA_pol3_delta2"/>
    <property type="match status" value="1"/>
</dbReference>
<dbReference type="KEGG" id="mfp:MBIO_0766"/>
<protein>
    <recommendedName>
        <fullName evidence="3">DNA polymerase III subunit delta</fullName>
    </recommendedName>
</protein>